<organism evidence="10 11">
    <name type="scientific">Xanthomonas oryzae pv. oryzae (strain PXO99A)</name>
    <dbReference type="NCBI Taxonomy" id="360094"/>
    <lineage>
        <taxon>Bacteria</taxon>
        <taxon>Pseudomonadati</taxon>
        <taxon>Pseudomonadota</taxon>
        <taxon>Gammaproteobacteria</taxon>
        <taxon>Lysobacterales</taxon>
        <taxon>Lysobacteraceae</taxon>
        <taxon>Xanthomonas</taxon>
    </lineage>
</organism>
<dbReference type="InterPro" id="IPR029041">
    <property type="entry name" value="FAD-linked_oxidoreductase-like"/>
</dbReference>
<dbReference type="AlphaFoldDB" id="A0A0K0GG81"/>
<keyword evidence="4 9" id="KW-0285">Flavoprotein</keyword>
<dbReference type="GO" id="GO:0035999">
    <property type="term" value="P:tetrahydrofolate interconversion"/>
    <property type="evidence" value="ECO:0007669"/>
    <property type="project" value="UniProtKB-UniPathway"/>
</dbReference>
<name>A0A0K0GG81_XANOP</name>
<evidence type="ECO:0000313" key="11">
    <source>
        <dbReference type="Proteomes" id="UP000001740"/>
    </source>
</evidence>
<comment type="pathway">
    <text evidence="7">Amino-acid biosynthesis; L-methionine biosynthesis via de novo pathway.</text>
</comment>
<comment type="pathway">
    <text evidence="2 9">One-carbon metabolism; tetrahydrofolate interconversion.</text>
</comment>
<comment type="cofactor">
    <cofactor evidence="1 9">
        <name>FAD</name>
        <dbReference type="ChEBI" id="CHEBI:57692"/>
    </cofactor>
</comment>
<evidence type="ECO:0000256" key="3">
    <source>
        <dbReference type="ARBA" id="ARBA00006743"/>
    </source>
</evidence>
<dbReference type="SUPFAM" id="SSF51730">
    <property type="entry name" value="FAD-linked oxidoreductase"/>
    <property type="match status" value="1"/>
</dbReference>
<dbReference type="Pfam" id="PF02219">
    <property type="entry name" value="MTHFR"/>
    <property type="match status" value="1"/>
</dbReference>
<keyword evidence="6 9" id="KW-0560">Oxidoreductase</keyword>
<sequence>MPPHHHEKTARPVISIDMPSHTRAITDAYSLEVSVKDIGALTKAAPRLLPGSSMFIPYLPGQHDAARLAAAQLVRSLGFEPMPHLSARRIGAPEELQAFVARLVDEAGVTRCFVIAGDPSTPKGPFADSLSLIETGVFERSGIRTIGVAGHPEGHPIMRTAEQWDVLERKCRRIQERGMAPLIVTQFGFDADMVVTWVEALRARGIPHPVRVGVPGPASVAVLARYAASCGVGACASVLSNYGISIGKLFGNAGPDRFVDRLASRLTDAHGDIRLHVFPFGGIGQSVAWMAQYRSRASSQDRMSSVHADQA</sequence>
<accession>A0A0K0GG81</accession>
<comment type="similarity">
    <text evidence="3 9">Belongs to the methylenetetrahydrofolate reductase family.</text>
</comment>
<dbReference type="GO" id="GO:0071949">
    <property type="term" value="F:FAD binding"/>
    <property type="evidence" value="ECO:0007669"/>
    <property type="project" value="TreeGrafter"/>
</dbReference>
<evidence type="ECO:0000256" key="1">
    <source>
        <dbReference type="ARBA" id="ARBA00001974"/>
    </source>
</evidence>
<evidence type="ECO:0000256" key="2">
    <source>
        <dbReference type="ARBA" id="ARBA00004777"/>
    </source>
</evidence>
<dbReference type="EMBL" id="CP000967">
    <property type="protein sequence ID" value="ACD57106.1"/>
    <property type="molecule type" value="Genomic_DNA"/>
</dbReference>
<comment type="catalytic activity">
    <reaction evidence="8">
        <text>(6S)-5-methyl-5,6,7,8-tetrahydrofolate + NAD(+) = (6R)-5,10-methylene-5,6,7,8-tetrahydrofolate + NADH + H(+)</text>
        <dbReference type="Rhea" id="RHEA:19821"/>
        <dbReference type="ChEBI" id="CHEBI:15378"/>
        <dbReference type="ChEBI" id="CHEBI:15636"/>
        <dbReference type="ChEBI" id="CHEBI:18608"/>
        <dbReference type="ChEBI" id="CHEBI:57540"/>
        <dbReference type="ChEBI" id="CHEBI:57945"/>
        <dbReference type="EC" id="1.5.1.54"/>
    </reaction>
    <physiologicalReaction direction="right-to-left" evidence="8">
        <dbReference type="Rhea" id="RHEA:19823"/>
    </physiologicalReaction>
</comment>
<dbReference type="eggNOG" id="COG0685">
    <property type="taxonomic scope" value="Bacteria"/>
</dbReference>
<dbReference type="Gene3D" id="3.20.20.220">
    <property type="match status" value="1"/>
</dbReference>
<proteinExistence type="inferred from homology"/>
<dbReference type="GO" id="GO:0009086">
    <property type="term" value="P:methionine biosynthetic process"/>
    <property type="evidence" value="ECO:0007669"/>
    <property type="project" value="TreeGrafter"/>
</dbReference>
<dbReference type="CDD" id="cd00537">
    <property type="entry name" value="MTHFR"/>
    <property type="match status" value="1"/>
</dbReference>
<evidence type="ECO:0000256" key="6">
    <source>
        <dbReference type="ARBA" id="ARBA00023002"/>
    </source>
</evidence>
<evidence type="ECO:0000256" key="8">
    <source>
        <dbReference type="ARBA" id="ARBA00048628"/>
    </source>
</evidence>
<dbReference type="KEGG" id="xop:PXO_03761"/>
<evidence type="ECO:0000256" key="4">
    <source>
        <dbReference type="ARBA" id="ARBA00022630"/>
    </source>
</evidence>
<evidence type="ECO:0000313" key="10">
    <source>
        <dbReference type="EMBL" id="ACD57106.1"/>
    </source>
</evidence>
<reference evidence="10 11" key="1">
    <citation type="journal article" date="2008" name="BMC Genomics">
        <title>Genome sequence and rapid evolution of the rice pathogen Xanthomonas oryzae pv. oryzae PXO99A.</title>
        <authorList>
            <person name="Salzberg S.L."/>
            <person name="Sommer D.D."/>
            <person name="Schatz M.C."/>
            <person name="Phillippy A.M."/>
            <person name="Rabinowicz P.D."/>
            <person name="Tsuge S."/>
            <person name="Furutani A."/>
            <person name="Ochiai H."/>
            <person name="Delcher A.L."/>
            <person name="Kelley D."/>
            <person name="Madupu R."/>
            <person name="Puiu D."/>
            <person name="Radune D."/>
            <person name="Shumway M."/>
            <person name="Trapnell C."/>
            <person name="Aparna G."/>
            <person name="Jha G."/>
            <person name="Pandey A."/>
            <person name="Patil P.B."/>
            <person name="Ishihara H."/>
            <person name="Meyer D.F."/>
            <person name="Szurek B."/>
            <person name="Verdier V."/>
            <person name="Koebnik R."/>
            <person name="Dow J.M."/>
            <person name="Ryan R.P."/>
            <person name="Hirata H."/>
            <person name="Tsuyumu S."/>
            <person name="Won Lee S."/>
            <person name="Seo Y.S."/>
            <person name="Sriariyanum M."/>
            <person name="Ronald P.C."/>
            <person name="Sonti R.V."/>
            <person name="Van Sluys M.A."/>
            <person name="Leach J.E."/>
            <person name="White F.F."/>
            <person name="Bogdanove A.J."/>
        </authorList>
    </citation>
    <scope>NUCLEOTIDE SEQUENCE [LARGE SCALE GENOMIC DNA]</scope>
    <source>
        <strain evidence="10 11">PXO99A</strain>
    </source>
</reference>
<dbReference type="GO" id="GO:0106312">
    <property type="term" value="F:methylenetetrahydrofolate reductase (NADH) activity"/>
    <property type="evidence" value="ECO:0007669"/>
    <property type="project" value="UniProtKB-EC"/>
</dbReference>
<evidence type="ECO:0000256" key="5">
    <source>
        <dbReference type="ARBA" id="ARBA00022827"/>
    </source>
</evidence>
<dbReference type="PANTHER" id="PTHR45754">
    <property type="entry name" value="METHYLENETETRAHYDROFOLATE REDUCTASE"/>
    <property type="match status" value="1"/>
</dbReference>
<dbReference type="UniPathway" id="UPA00193"/>
<protein>
    <recommendedName>
        <fullName evidence="9">Methylenetetrahydrofolate reductase</fullName>
    </recommendedName>
</protein>
<dbReference type="Proteomes" id="UP000001740">
    <property type="component" value="Chromosome"/>
</dbReference>
<gene>
    <name evidence="10" type="ordered locus">PXO_03761</name>
</gene>
<dbReference type="InterPro" id="IPR003171">
    <property type="entry name" value="Mehydrof_redctse-like"/>
</dbReference>
<dbReference type="GO" id="GO:0005829">
    <property type="term" value="C:cytosol"/>
    <property type="evidence" value="ECO:0007669"/>
    <property type="project" value="TreeGrafter"/>
</dbReference>
<evidence type="ECO:0000256" key="9">
    <source>
        <dbReference type="RuleBase" id="RU003862"/>
    </source>
</evidence>
<keyword evidence="5 9" id="KW-0274">FAD</keyword>
<dbReference type="PANTHER" id="PTHR45754:SF3">
    <property type="entry name" value="METHYLENETETRAHYDROFOLATE REDUCTASE (NADPH)"/>
    <property type="match status" value="1"/>
</dbReference>
<evidence type="ECO:0000256" key="7">
    <source>
        <dbReference type="ARBA" id="ARBA00034478"/>
    </source>
</evidence>
<dbReference type="HOGENOM" id="CLU_081788_0_0_6"/>